<dbReference type="EMBL" id="GEDG01023598">
    <property type="protein sequence ID" value="JAP16616.1"/>
    <property type="molecule type" value="Transcribed_RNA"/>
</dbReference>
<organism evidence="1">
    <name type="scientific">Solanum chacoense</name>
    <name type="common">Chaco potato</name>
    <dbReference type="NCBI Taxonomy" id="4108"/>
    <lineage>
        <taxon>Eukaryota</taxon>
        <taxon>Viridiplantae</taxon>
        <taxon>Streptophyta</taxon>
        <taxon>Embryophyta</taxon>
        <taxon>Tracheophyta</taxon>
        <taxon>Spermatophyta</taxon>
        <taxon>Magnoliopsida</taxon>
        <taxon>eudicotyledons</taxon>
        <taxon>Gunneridae</taxon>
        <taxon>Pentapetalae</taxon>
        <taxon>asterids</taxon>
        <taxon>lamiids</taxon>
        <taxon>Solanales</taxon>
        <taxon>Solanaceae</taxon>
        <taxon>Solanoideae</taxon>
        <taxon>Solaneae</taxon>
        <taxon>Solanum</taxon>
    </lineage>
</organism>
<dbReference type="AlphaFoldDB" id="A0A0V0H8Q6"/>
<protein>
    <submittedName>
        <fullName evidence="1">Putative ovule protein</fullName>
    </submittedName>
</protein>
<reference evidence="1" key="1">
    <citation type="submission" date="2015-12" db="EMBL/GenBank/DDBJ databases">
        <title>Gene expression during late stages of embryo sac development: a critical building block for successful pollen-pistil interactions.</title>
        <authorList>
            <person name="Liu Y."/>
            <person name="Joly V."/>
            <person name="Sabar M."/>
            <person name="Matton D.P."/>
        </authorList>
    </citation>
    <scope>NUCLEOTIDE SEQUENCE</scope>
</reference>
<proteinExistence type="predicted"/>
<name>A0A0V0H8Q6_SOLCH</name>
<sequence length="69" mass="8156">MSTLSFFSRSSDNVKYHFHFYVSELRKSFSTHFASFFVIVALLQTKFHSLVSYTIPTSLRHFQSFTRIP</sequence>
<evidence type="ECO:0000313" key="1">
    <source>
        <dbReference type="EMBL" id="JAP16616.1"/>
    </source>
</evidence>
<accession>A0A0V0H8Q6</accession>